<gene>
    <name evidence="1" type="ORF">UFOVP1333_12</name>
</gene>
<name>A0A6J5S1N0_9CAUD</name>
<dbReference type="EMBL" id="LR797280">
    <property type="protein sequence ID" value="CAB4198985.1"/>
    <property type="molecule type" value="Genomic_DNA"/>
</dbReference>
<dbReference type="SUPFAM" id="SSF53448">
    <property type="entry name" value="Nucleotide-diphospho-sugar transferases"/>
    <property type="match status" value="1"/>
</dbReference>
<proteinExistence type="predicted"/>
<protein>
    <submittedName>
        <fullName evidence="1">Uncharacterized protein</fullName>
    </submittedName>
</protein>
<reference evidence="1" key="1">
    <citation type="submission" date="2020-05" db="EMBL/GenBank/DDBJ databases">
        <authorList>
            <person name="Chiriac C."/>
            <person name="Salcher M."/>
            <person name="Ghai R."/>
            <person name="Kavagutti S V."/>
        </authorList>
    </citation>
    <scope>NUCLEOTIDE SEQUENCE</scope>
</reference>
<organism evidence="1">
    <name type="scientific">uncultured Caudovirales phage</name>
    <dbReference type="NCBI Taxonomy" id="2100421"/>
    <lineage>
        <taxon>Viruses</taxon>
        <taxon>Duplodnaviria</taxon>
        <taxon>Heunggongvirae</taxon>
        <taxon>Uroviricota</taxon>
        <taxon>Caudoviricetes</taxon>
        <taxon>Peduoviridae</taxon>
        <taxon>Maltschvirus</taxon>
        <taxon>Maltschvirus maltsch</taxon>
    </lineage>
</organism>
<dbReference type="Gene3D" id="3.90.550.10">
    <property type="entry name" value="Spore Coat Polysaccharide Biosynthesis Protein SpsA, Chain A"/>
    <property type="match status" value="1"/>
</dbReference>
<sequence>MQKPEIVTLDGGLRNADLLFSTLTMDQSAQWKRQRIIVLVPAANKIDAKVYLSHCGLIFPPNNATFRMLCLGMEVGAAYSEAIEHILQTPDLCDWEYILTIEHDNTPPADGILKLLETMDKHPEYGCVGGLYWTKGEGGVPQIWGDPKDPVLNFRPQPPVPGEVVECCGTGMGFNLWRLSMFKDKKLKRPLFQTKASIEGVGTQDLDFWNDARKHGYRCAVDCRVLVGHYDSNSGINW</sequence>
<dbReference type="InterPro" id="IPR029044">
    <property type="entry name" value="Nucleotide-diphossugar_trans"/>
</dbReference>
<evidence type="ECO:0000313" key="1">
    <source>
        <dbReference type="EMBL" id="CAB4198985.1"/>
    </source>
</evidence>
<accession>A0A6J5S1N0</accession>